<evidence type="ECO:0008006" key="6">
    <source>
        <dbReference type="Google" id="ProtNLM"/>
    </source>
</evidence>
<keyword evidence="3" id="KW-0472">Membrane</keyword>
<proteinExistence type="inferred from homology"/>
<name>A0AAW1PV31_9CHLO</name>
<dbReference type="InterPro" id="IPR007572">
    <property type="entry name" value="Uncharacterised_Ycf20"/>
</dbReference>
<organism evidence="4 5">
    <name type="scientific">Symbiochloris irregularis</name>
    <dbReference type="NCBI Taxonomy" id="706552"/>
    <lineage>
        <taxon>Eukaryota</taxon>
        <taxon>Viridiplantae</taxon>
        <taxon>Chlorophyta</taxon>
        <taxon>core chlorophytes</taxon>
        <taxon>Trebouxiophyceae</taxon>
        <taxon>Trebouxiales</taxon>
        <taxon>Trebouxiaceae</taxon>
        <taxon>Symbiochloris</taxon>
    </lineage>
</organism>
<accession>A0AAW1PV31</accession>
<dbReference type="Pfam" id="PF04483">
    <property type="entry name" value="DUF565"/>
    <property type="match status" value="1"/>
</dbReference>
<comment type="similarity">
    <text evidence="1">Belongs to the ycf20 family.</text>
</comment>
<dbReference type="PANTHER" id="PTHR33787">
    <property type="match status" value="1"/>
</dbReference>
<protein>
    <recommendedName>
        <fullName evidence="6">Ycf20</fullName>
    </recommendedName>
</protein>
<evidence type="ECO:0000256" key="2">
    <source>
        <dbReference type="SAM" id="MobiDB-lite"/>
    </source>
</evidence>
<dbReference type="PANTHER" id="PTHR33787:SF5">
    <property type="entry name" value="YCF20-LIKE PROTEIN"/>
    <property type="match status" value="1"/>
</dbReference>
<reference evidence="4 5" key="1">
    <citation type="journal article" date="2024" name="Nat. Commun.">
        <title>Phylogenomics reveals the evolutionary origins of lichenization in chlorophyte algae.</title>
        <authorList>
            <person name="Puginier C."/>
            <person name="Libourel C."/>
            <person name="Otte J."/>
            <person name="Skaloud P."/>
            <person name="Haon M."/>
            <person name="Grisel S."/>
            <person name="Petersen M."/>
            <person name="Berrin J.G."/>
            <person name="Delaux P.M."/>
            <person name="Dal Grande F."/>
            <person name="Keller J."/>
        </authorList>
    </citation>
    <scope>NUCLEOTIDE SEQUENCE [LARGE SCALE GENOMIC DNA]</scope>
    <source>
        <strain evidence="4 5">SAG 2036</strain>
    </source>
</reference>
<feature type="transmembrane region" description="Helical" evidence="3">
    <location>
        <begin position="104"/>
        <end position="122"/>
    </location>
</feature>
<dbReference type="Proteomes" id="UP001465755">
    <property type="component" value="Unassembled WGS sequence"/>
</dbReference>
<keyword evidence="3" id="KW-1133">Transmembrane helix</keyword>
<feature type="region of interest" description="Disordered" evidence="2">
    <location>
        <begin position="13"/>
        <end position="39"/>
    </location>
</feature>
<feature type="transmembrane region" description="Helical" evidence="3">
    <location>
        <begin position="76"/>
        <end position="98"/>
    </location>
</feature>
<dbReference type="EMBL" id="JALJOQ010000008">
    <property type="protein sequence ID" value="KAK9812225.1"/>
    <property type="molecule type" value="Genomic_DNA"/>
</dbReference>
<evidence type="ECO:0000256" key="3">
    <source>
        <dbReference type="SAM" id="Phobius"/>
    </source>
</evidence>
<feature type="compositionally biased region" description="Polar residues" evidence="2">
    <location>
        <begin position="17"/>
        <end position="30"/>
    </location>
</feature>
<evidence type="ECO:0000313" key="4">
    <source>
        <dbReference type="EMBL" id="KAK9812225.1"/>
    </source>
</evidence>
<gene>
    <name evidence="4" type="ORF">WJX73_005224</name>
</gene>
<sequence length="154" mass="16758">MLAHQQAALHLQEGTETDSCSPQKLYSGHSQTRRSGRYSSRLPVASARRTRLGTGFATVPRKIDLYFTRNPFRKTVWALISFAAGFYAANTVSLSFGALAINDVVAAAVSVAFCEIVSYFYYSAPRATLKLIFLNAFKMGVTGAFIADAFKLGG</sequence>
<keyword evidence="5" id="KW-1185">Reference proteome</keyword>
<evidence type="ECO:0000256" key="1">
    <source>
        <dbReference type="ARBA" id="ARBA00009846"/>
    </source>
</evidence>
<evidence type="ECO:0000313" key="5">
    <source>
        <dbReference type="Proteomes" id="UP001465755"/>
    </source>
</evidence>
<keyword evidence="3" id="KW-0812">Transmembrane</keyword>
<comment type="caution">
    <text evidence="4">The sequence shown here is derived from an EMBL/GenBank/DDBJ whole genome shotgun (WGS) entry which is preliminary data.</text>
</comment>
<dbReference type="AlphaFoldDB" id="A0AAW1PV31"/>